<evidence type="ECO:0000313" key="2">
    <source>
        <dbReference type="Proteomes" id="UP001060085"/>
    </source>
</evidence>
<organism evidence="1 2">
    <name type="scientific">Catharanthus roseus</name>
    <name type="common">Madagascar periwinkle</name>
    <name type="synonym">Vinca rosea</name>
    <dbReference type="NCBI Taxonomy" id="4058"/>
    <lineage>
        <taxon>Eukaryota</taxon>
        <taxon>Viridiplantae</taxon>
        <taxon>Streptophyta</taxon>
        <taxon>Embryophyta</taxon>
        <taxon>Tracheophyta</taxon>
        <taxon>Spermatophyta</taxon>
        <taxon>Magnoliopsida</taxon>
        <taxon>eudicotyledons</taxon>
        <taxon>Gunneridae</taxon>
        <taxon>Pentapetalae</taxon>
        <taxon>asterids</taxon>
        <taxon>lamiids</taxon>
        <taxon>Gentianales</taxon>
        <taxon>Apocynaceae</taxon>
        <taxon>Rauvolfioideae</taxon>
        <taxon>Vinceae</taxon>
        <taxon>Catharanthinae</taxon>
        <taxon>Catharanthus</taxon>
    </lineage>
</organism>
<name>A0ACC0AHU4_CATRO</name>
<reference evidence="2" key="1">
    <citation type="journal article" date="2023" name="Nat. Plants">
        <title>Single-cell RNA sequencing provides a high-resolution roadmap for understanding the multicellular compartmentation of specialized metabolism.</title>
        <authorList>
            <person name="Sun S."/>
            <person name="Shen X."/>
            <person name="Li Y."/>
            <person name="Li Y."/>
            <person name="Wang S."/>
            <person name="Li R."/>
            <person name="Zhang H."/>
            <person name="Shen G."/>
            <person name="Guo B."/>
            <person name="Wei J."/>
            <person name="Xu J."/>
            <person name="St-Pierre B."/>
            <person name="Chen S."/>
            <person name="Sun C."/>
        </authorList>
    </citation>
    <scope>NUCLEOTIDE SEQUENCE [LARGE SCALE GENOMIC DNA]</scope>
</reference>
<accession>A0ACC0AHU4</accession>
<gene>
    <name evidence="1" type="ORF">M9H77_27796</name>
</gene>
<dbReference type="Proteomes" id="UP001060085">
    <property type="component" value="Linkage Group LG06"/>
</dbReference>
<dbReference type="EMBL" id="CM044706">
    <property type="protein sequence ID" value="KAI5659003.1"/>
    <property type="molecule type" value="Genomic_DNA"/>
</dbReference>
<keyword evidence="2" id="KW-1185">Reference proteome</keyword>
<protein>
    <submittedName>
        <fullName evidence="1">Uncharacterized protein</fullName>
    </submittedName>
</protein>
<comment type="caution">
    <text evidence="1">The sequence shown here is derived from an EMBL/GenBank/DDBJ whole genome shotgun (WGS) entry which is preliminary data.</text>
</comment>
<proteinExistence type="predicted"/>
<sequence length="402" mass="43723">MPEASCGPPPIATPHGPANIPSSVSQQEVHSSLGLATSSTQHFQKTTPQQQDQAAADTQATACKINPQENPSILSTRKSIRIKNHQLWGKKVKKGCCCCKCRQKIAAEAPPTPTPTPRPPHFHWFSAASLQFLVLSLMAVLRTGQNGTAALLLPLGHFGVPQSGYSSPAQSGIERDLDMSTAEYSIFGSLLTFGSMLGAIISGIVADFIGRRGDAWWLDLGRFLLGFSNGLQLYVSVIYIAEITPKEFRGGFAMAIQLMVCGGVVLMFFMGNIVSWRILALIGTVPCLIQVIGVLFIPESPRWLAKVGLRKQLEASLRLLRGRDADISQEATQIWDSTRQFEEQPRSGLWQLVERRYARPLIVGIGLSLLVPWGGITGILFYASSIFAAADTILSFRSPFDG</sequence>
<evidence type="ECO:0000313" key="1">
    <source>
        <dbReference type="EMBL" id="KAI5659003.1"/>
    </source>
</evidence>